<sequence length="264" mass="28439">MNSCTVALLVVFGVSVIFASPPQFRIVGGNEAKPHEFPFLVSLTLVGTEANNCGGAILSERWILTAGHCIYQYDEVAYYIIAGKHDLSVKEPGQQIRSGKKFIAHPDFDIEIVGPNDIGLIYLSEPLEFSETVQPVALPERESIPKGLAVVSGWGSTSLGLEPAFTDRLRTAVVPILDYETCAKALKDTTFDRTNLCSGPLAGGVGHCSGDSGGPLVQQVNGKMTIVGVISWAYTPCGSPNTPPAFTRVSHFVGWIHRTMKKYN</sequence>
<reference evidence="11" key="1">
    <citation type="journal article" date="2018" name="Toxins">
        <title>Buzz kill: function and proteomic composition of venom from the giant assassin fly Dolopus genitalis (Diptera: Asilidae).</title>
        <authorList>
            <person name="Walker A.A."/>
            <person name="Dobson J."/>
            <person name="Jin J."/>
            <person name="Robinson S.D."/>
            <person name="Herzig V."/>
            <person name="Vetter I."/>
            <person name="King G.F."/>
            <person name="Fry B.G."/>
        </authorList>
    </citation>
    <scope>NUCLEOTIDE SEQUENCE</scope>
    <source>
        <strain evidence="11">Dg88</strain>
        <tissue evidence="11">Venom/thoracic glands</tissue>
    </source>
</reference>
<keyword evidence="3 8" id="KW-0645">Protease</keyword>
<dbReference type="SMART" id="SM00020">
    <property type="entry name" value="Tryp_SPc"/>
    <property type="match status" value="1"/>
</dbReference>
<keyword evidence="4 8" id="KW-0378">Hydrolase</keyword>
<keyword evidence="6" id="KW-0865">Zymogen</keyword>
<evidence type="ECO:0000259" key="10">
    <source>
        <dbReference type="PROSITE" id="PS50240"/>
    </source>
</evidence>
<evidence type="ECO:0000256" key="2">
    <source>
        <dbReference type="ARBA" id="ARBA00022525"/>
    </source>
</evidence>
<evidence type="ECO:0000256" key="5">
    <source>
        <dbReference type="ARBA" id="ARBA00022825"/>
    </source>
</evidence>
<dbReference type="InterPro" id="IPR043504">
    <property type="entry name" value="Peptidase_S1_PA_chymotrypsin"/>
</dbReference>
<accession>A0A3G5BIJ5</accession>
<dbReference type="Gene3D" id="2.40.10.10">
    <property type="entry name" value="Trypsin-like serine proteases"/>
    <property type="match status" value="1"/>
</dbReference>
<dbReference type="InterPro" id="IPR001254">
    <property type="entry name" value="Trypsin_dom"/>
</dbReference>
<dbReference type="EMBL" id="MK075206">
    <property type="protein sequence ID" value="AYV99609.1"/>
    <property type="molecule type" value="mRNA"/>
</dbReference>
<dbReference type="InterPro" id="IPR033116">
    <property type="entry name" value="TRYPSIN_SER"/>
</dbReference>
<dbReference type="GO" id="GO:0004252">
    <property type="term" value="F:serine-type endopeptidase activity"/>
    <property type="evidence" value="ECO:0007669"/>
    <property type="project" value="InterPro"/>
</dbReference>
<dbReference type="InterPro" id="IPR001314">
    <property type="entry name" value="Peptidase_S1A"/>
</dbReference>
<evidence type="ECO:0000256" key="6">
    <source>
        <dbReference type="ARBA" id="ARBA00023145"/>
    </source>
</evidence>
<dbReference type="InterPro" id="IPR018114">
    <property type="entry name" value="TRYPSIN_HIS"/>
</dbReference>
<evidence type="ECO:0000313" key="11">
    <source>
        <dbReference type="EMBL" id="AYV99609.1"/>
    </source>
</evidence>
<dbReference type="Pfam" id="PF00089">
    <property type="entry name" value="Trypsin"/>
    <property type="match status" value="1"/>
</dbReference>
<evidence type="ECO:0000256" key="9">
    <source>
        <dbReference type="SAM" id="SignalP"/>
    </source>
</evidence>
<evidence type="ECO:0000256" key="3">
    <source>
        <dbReference type="ARBA" id="ARBA00022670"/>
    </source>
</evidence>
<feature type="signal peptide" evidence="9">
    <location>
        <begin position="1"/>
        <end position="19"/>
    </location>
</feature>
<dbReference type="GO" id="GO:0016485">
    <property type="term" value="P:protein processing"/>
    <property type="evidence" value="ECO:0007669"/>
    <property type="project" value="UniProtKB-ARBA"/>
</dbReference>
<dbReference type="PRINTS" id="PR00722">
    <property type="entry name" value="CHYMOTRYPSIN"/>
</dbReference>
<keyword evidence="5 8" id="KW-0720">Serine protease</keyword>
<evidence type="ECO:0000256" key="7">
    <source>
        <dbReference type="ARBA" id="ARBA00023157"/>
    </source>
</evidence>
<proteinExistence type="evidence at transcript level"/>
<keyword evidence="7" id="KW-1015">Disulfide bond</keyword>
<dbReference type="SUPFAM" id="SSF50494">
    <property type="entry name" value="Trypsin-like serine proteases"/>
    <property type="match status" value="1"/>
</dbReference>
<dbReference type="AlphaFoldDB" id="A0A3G5BIJ5"/>
<organism evidence="11">
    <name type="scientific">Dolopus genitalis</name>
    <name type="common">Giant Australian assassin fly</name>
    <name type="synonym">Asilus genitalis</name>
    <dbReference type="NCBI Taxonomy" id="2488630"/>
    <lineage>
        <taxon>Eukaryota</taxon>
        <taxon>Metazoa</taxon>
        <taxon>Ecdysozoa</taxon>
        <taxon>Arthropoda</taxon>
        <taxon>Hexapoda</taxon>
        <taxon>Insecta</taxon>
        <taxon>Pterygota</taxon>
        <taxon>Neoptera</taxon>
        <taxon>Endopterygota</taxon>
        <taxon>Diptera</taxon>
        <taxon>Brachycera</taxon>
        <taxon>Muscomorpha</taxon>
        <taxon>Asiloidea</taxon>
        <taxon>Asilidae</taxon>
        <taxon>Asilinae</taxon>
        <taxon>Dolopus</taxon>
    </lineage>
</organism>
<dbReference type="CDD" id="cd00190">
    <property type="entry name" value="Tryp_SPc"/>
    <property type="match status" value="1"/>
</dbReference>
<feature type="domain" description="Peptidase S1" evidence="10">
    <location>
        <begin position="26"/>
        <end position="261"/>
    </location>
</feature>
<evidence type="ECO:0000256" key="4">
    <source>
        <dbReference type="ARBA" id="ARBA00022801"/>
    </source>
</evidence>
<keyword evidence="2" id="KW-0964">Secreted</keyword>
<dbReference type="PANTHER" id="PTHR24252">
    <property type="entry name" value="ACROSIN-RELATED"/>
    <property type="match status" value="1"/>
</dbReference>
<dbReference type="PANTHER" id="PTHR24252:SF18">
    <property type="entry name" value="OVOCHYMASE 1"/>
    <property type="match status" value="1"/>
</dbReference>
<dbReference type="PROSITE" id="PS00135">
    <property type="entry name" value="TRYPSIN_SER"/>
    <property type="match status" value="1"/>
</dbReference>
<feature type="chain" id="PRO_5017978294" evidence="9">
    <location>
        <begin position="20"/>
        <end position="264"/>
    </location>
</feature>
<comment type="subcellular location">
    <subcellularLocation>
        <location evidence="1">Secreted</location>
    </subcellularLocation>
</comment>
<keyword evidence="9" id="KW-0732">Signal</keyword>
<dbReference type="GO" id="GO:0005576">
    <property type="term" value="C:extracellular region"/>
    <property type="evidence" value="ECO:0007669"/>
    <property type="project" value="UniProtKB-SubCell"/>
</dbReference>
<protein>
    <submittedName>
        <fullName evidence="11">Venom polypeptide</fullName>
    </submittedName>
</protein>
<dbReference type="PROSITE" id="PS50240">
    <property type="entry name" value="TRYPSIN_DOM"/>
    <property type="match status" value="1"/>
</dbReference>
<dbReference type="PROSITE" id="PS00134">
    <property type="entry name" value="TRYPSIN_HIS"/>
    <property type="match status" value="1"/>
</dbReference>
<dbReference type="FunFam" id="2.40.10.10:FF:000047">
    <property type="entry name" value="Trypsin eta"/>
    <property type="match status" value="1"/>
</dbReference>
<name>A0A3G5BIJ5_DOLGE</name>
<evidence type="ECO:0000256" key="1">
    <source>
        <dbReference type="ARBA" id="ARBA00004613"/>
    </source>
</evidence>
<evidence type="ECO:0000256" key="8">
    <source>
        <dbReference type="RuleBase" id="RU363034"/>
    </source>
</evidence>
<dbReference type="InterPro" id="IPR009003">
    <property type="entry name" value="Peptidase_S1_PA"/>
</dbReference>